<dbReference type="STRING" id="1038014.SAMN04487910_2753"/>
<sequence>MFALLRFIYMTLAYIQNMIESIDELKQTLESIILSGPLMEINFYQVNDNFFELSNEGIWVIDAGIELKFPSGIISAAWNSKLECYVLENKSVKTIYGQDNLYQLDNKNISELKKCVGLNVLNSSFKSMEFEYVADYTMRTEKEERFVQLILEFQNKSKIQIAFINYTLEENKGPSNFSFSIITELLISTKKIVEIKNVG</sequence>
<proteinExistence type="predicted"/>
<dbReference type="EMBL" id="FOAB01000004">
    <property type="protein sequence ID" value="SEL53833.1"/>
    <property type="molecule type" value="Genomic_DNA"/>
</dbReference>
<accession>A0A1H7R0Y6</accession>
<name>A0A1H7R0Y6_AQUAM</name>
<evidence type="ECO:0000313" key="1">
    <source>
        <dbReference type="EMBL" id="SEL53833.1"/>
    </source>
</evidence>
<gene>
    <name evidence="1" type="ORF">SAMN04487910_2753</name>
</gene>
<dbReference type="AlphaFoldDB" id="A0A1H7R0Y6"/>
<dbReference type="Proteomes" id="UP000198521">
    <property type="component" value="Unassembled WGS sequence"/>
</dbReference>
<evidence type="ECO:0000313" key="2">
    <source>
        <dbReference type="Proteomes" id="UP000198521"/>
    </source>
</evidence>
<organism evidence="1 2">
    <name type="scientific">Aquimarina amphilecti</name>
    <dbReference type="NCBI Taxonomy" id="1038014"/>
    <lineage>
        <taxon>Bacteria</taxon>
        <taxon>Pseudomonadati</taxon>
        <taxon>Bacteroidota</taxon>
        <taxon>Flavobacteriia</taxon>
        <taxon>Flavobacteriales</taxon>
        <taxon>Flavobacteriaceae</taxon>
        <taxon>Aquimarina</taxon>
    </lineage>
</organism>
<reference evidence="1 2" key="1">
    <citation type="submission" date="2016-10" db="EMBL/GenBank/DDBJ databases">
        <authorList>
            <person name="de Groot N.N."/>
        </authorList>
    </citation>
    <scope>NUCLEOTIDE SEQUENCE [LARGE SCALE GENOMIC DNA]</scope>
    <source>
        <strain evidence="1 2">DSM 25232</strain>
    </source>
</reference>
<protein>
    <submittedName>
        <fullName evidence="1">Uncharacterized protein</fullName>
    </submittedName>
</protein>
<keyword evidence="2" id="KW-1185">Reference proteome</keyword>